<evidence type="ECO:0000313" key="7">
    <source>
        <dbReference type="EMBL" id="QIE54591.1"/>
    </source>
</evidence>
<sequence>MLKKTACALALTGMIGLGAGCANDETGARSAGAGALGGGALGAGIGALVGGRQAALIGAGIGAIAGAGIGTYLNQQQRDLEQNLEGTGATVTNTGEALLVNMPAEVTFAVDRADIQPQFYNPLARVANTLNQYESSLIDVIGHTDSTGEAGYNQALSERRADSVAGFLINRGVLSDRIIAYGRGETEPIATNETASGRAMNRRVELIITPITEG</sequence>
<keyword evidence="5" id="KW-0732">Signal</keyword>
<evidence type="ECO:0000256" key="3">
    <source>
        <dbReference type="ARBA" id="ARBA00023237"/>
    </source>
</evidence>
<dbReference type="GO" id="GO:0009279">
    <property type="term" value="C:cell outer membrane"/>
    <property type="evidence" value="ECO:0007669"/>
    <property type="project" value="UniProtKB-SubCell"/>
</dbReference>
<dbReference type="PRINTS" id="PR01023">
    <property type="entry name" value="NAFLGMOTY"/>
</dbReference>
<protein>
    <submittedName>
        <fullName evidence="7">OmpA family protein</fullName>
    </submittedName>
</protein>
<dbReference type="Proteomes" id="UP000503336">
    <property type="component" value="Chromosome"/>
</dbReference>
<dbReference type="KEGG" id="hdh:G5B40_03540"/>
<comment type="subcellular location">
    <subcellularLocation>
        <location evidence="1">Cell outer membrane</location>
    </subcellularLocation>
</comment>
<dbReference type="Pfam" id="PF00691">
    <property type="entry name" value="OmpA"/>
    <property type="match status" value="1"/>
</dbReference>
<dbReference type="Pfam" id="PF13488">
    <property type="entry name" value="Gly-zipper_Omp"/>
    <property type="match status" value="1"/>
</dbReference>
<organism evidence="7 8">
    <name type="scientific">Pikeienuella piscinae</name>
    <dbReference type="NCBI Taxonomy" id="2748098"/>
    <lineage>
        <taxon>Bacteria</taxon>
        <taxon>Pseudomonadati</taxon>
        <taxon>Pseudomonadota</taxon>
        <taxon>Alphaproteobacteria</taxon>
        <taxon>Rhodobacterales</taxon>
        <taxon>Paracoccaceae</taxon>
        <taxon>Pikeienuella</taxon>
    </lineage>
</organism>
<feature type="domain" description="OmpA-like" evidence="6">
    <location>
        <begin position="95"/>
        <end position="212"/>
    </location>
</feature>
<dbReference type="InterPro" id="IPR036737">
    <property type="entry name" value="OmpA-like_sf"/>
</dbReference>
<evidence type="ECO:0000256" key="5">
    <source>
        <dbReference type="SAM" id="SignalP"/>
    </source>
</evidence>
<accession>A0A7L5BTX4</accession>
<dbReference type="InterPro" id="IPR006665">
    <property type="entry name" value="OmpA-like"/>
</dbReference>
<proteinExistence type="predicted"/>
<dbReference type="PROSITE" id="PS51123">
    <property type="entry name" value="OMPA_2"/>
    <property type="match status" value="1"/>
</dbReference>
<evidence type="ECO:0000259" key="6">
    <source>
        <dbReference type="PROSITE" id="PS51123"/>
    </source>
</evidence>
<dbReference type="Gene3D" id="3.30.1330.60">
    <property type="entry name" value="OmpA-like domain"/>
    <property type="match status" value="1"/>
</dbReference>
<dbReference type="InterPro" id="IPR006664">
    <property type="entry name" value="OMP_bac"/>
</dbReference>
<gene>
    <name evidence="7" type="ORF">G5B40_03540</name>
</gene>
<evidence type="ECO:0000256" key="2">
    <source>
        <dbReference type="ARBA" id="ARBA00023136"/>
    </source>
</evidence>
<dbReference type="PROSITE" id="PS51257">
    <property type="entry name" value="PROKAR_LIPOPROTEIN"/>
    <property type="match status" value="1"/>
</dbReference>
<evidence type="ECO:0000256" key="4">
    <source>
        <dbReference type="PROSITE-ProRule" id="PRU00473"/>
    </source>
</evidence>
<dbReference type="PANTHER" id="PTHR30329">
    <property type="entry name" value="STATOR ELEMENT OF FLAGELLAR MOTOR COMPLEX"/>
    <property type="match status" value="1"/>
</dbReference>
<feature type="chain" id="PRO_5029861414" evidence="5">
    <location>
        <begin position="23"/>
        <end position="214"/>
    </location>
</feature>
<dbReference type="InterPro" id="IPR050330">
    <property type="entry name" value="Bact_OuterMem_StrucFunc"/>
</dbReference>
<evidence type="ECO:0000256" key="1">
    <source>
        <dbReference type="ARBA" id="ARBA00004442"/>
    </source>
</evidence>
<keyword evidence="2 4" id="KW-0472">Membrane</keyword>
<dbReference type="CDD" id="cd07185">
    <property type="entry name" value="OmpA_C-like"/>
    <property type="match status" value="1"/>
</dbReference>
<reference evidence="7 8" key="1">
    <citation type="submission" date="2020-02" db="EMBL/GenBank/DDBJ databases">
        <title>complete genome sequence of Rhodobacteraceae bacterium.</title>
        <authorList>
            <person name="Park J."/>
            <person name="Kim Y.-S."/>
            <person name="Kim K.-H."/>
        </authorList>
    </citation>
    <scope>NUCLEOTIDE SEQUENCE [LARGE SCALE GENOMIC DNA]</scope>
    <source>
        <strain evidence="7 8">RR4-56</strain>
    </source>
</reference>
<dbReference type="InterPro" id="IPR039567">
    <property type="entry name" value="Gly-zipper"/>
</dbReference>
<feature type="signal peptide" evidence="5">
    <location>
        <begin position="1"/>
        <end position="22"/>
    </location>
</feature>
<dbReference type="RefSeq" id="WP_165095074.1">
    <property type="nucleotide sequence ID" value="NZ_CP049056.1"/>
</dbReference>
<dbReference type="PRINTS" id="PR01021">
    <property type="entry name" value="OMPADOMAIN"/>
</dbReference>
<dbReference type="EMBL" id="CP049056">
    <property type="protein sequence ID" value="QIE54591.1"/>
    <property type="molecule type" value="Genomic_DNA"/>
</dbReference>
<keyword evidence="8" id="KW-1185">Reference proteome</keyword>
<dbReference type="SUPFAM" id="SSF103088">
    <property type="entry name" value="OmpA-like"/>
    <property type="match status" value="1"/>
</dbReference>
<name>A0A7L5BTX4_9RHOB</name>
<keyword evidence="3" id="KW-0998">Cell outer membrane</keyword>
<dbReference type="AlphaFoldDB" id="A0A7L5BTX4"/>
<dbReference type="PANTHER" id="PTHR30329:SF21">
    <property type="entry name" value="LIPOPROTEIN YIAD-RELATED"/>
    <property type="match status" value="1"/>
</dbReference>
<evidence type="ECO:0000313" key="8">
    <source>
        <dbReference type="Proteomes" id="UP000503336"/>
    </source>
</evidence>